<comment type="caution">
    <text evidence="1">The sequence shown here is derived from an EMBL/GenBank/DDBJ whole genome shotgun (WGS) entry which is preliminary data.</text>
</comment>
<protein>
    <submittedName>
        <fullName evidence="1">Uncharacterized protein</fullName>
    </submittedName>
</protein>
<gene>
    <name evidence="1" type="ORF">KIPB_013215</name>
</gene>
<evidence type="ECO:0000313" key="1">
    <source>
        <dbReference type="EMBL" id="GIQ90423.1"/>
    </source>
</evidence>
<evidence type="ECO:0000313" key="2">
    <source>
        <dbReference type="Proteomes" id="UP000265618"/>
    </source>
</evidence>
<reference evidence="1 2" key="1">
    <citation type="journal article" date="2018" name="PLoS ONE">
        <title>The draft genome of Kipferlia bialata reveals reductive genome evolution in fornicate parasites.</title>
        <authorList>
            <person name="Tanifuji G."/>
            <person name="Takabayashi S."/>
            <person name="Kume K."/>
            <person name="Takagi M."/>
            <person name="Nakayama T."/>
            <person name="Kamikawa R."/>
            <person name="Inagaki Y."/>
            <person name="Hashimoto T."/>
        </authorList>
    </citation>
    <scope>NUCLEOTIDE SEQUENCE [LARGE SCALE GENOMIC DNA]</scope>
    <source>
        <strain evidence="1">NY0173</strain>
    </source>
</reference>
<name>A0A9K3D770_9EUKA</name>
<dbReference type="Proteomes" id="UP000265618">
    <property type="component" value="Unassembled WGS sequence"/>
</dbReference>
<dbReference type="EMBL" id="BDIP01006163">
    <property type="protein sequence ID" value="GIQ90423.1"/>
    <property type="molecule type" value="Genomic_DNA"/>
</dbReference>
<dbReference type="AlphaFoldDB" id="A0A9K3D770"/>
<accession>A0A9K3D770</accession>
<keyword evidence="2" id="KW-1185">Reference proteome</keyword>
<sequence length="312" mass="33734">MSDCIKTIVTTSNMPERQTLLDTLLDALGSELERTVQRLQTSEISLSQARETILTMKQQRDEEKQRSTEIAQRLSAIETERDTYRDRLASAQEGFRSFTPAATSSARSLLSSLTAMDTTDVSGTLEQLNAYAPAAKGLTKLAGPLARFLRKHSPSLLSHENVAPLVSTFAPLHSDCTKCLETLDAISLDHEVATAQLKGWLEAVEGVEALVPVFPPADIASLSLDGKQLVCAAVKFNQVVMQVYTAAEALLPHREALSATVSALSGVRPVAVSKAIALKAKVQHMAQQLQCRVEAEADMRGIIAKVTDLPVV</sequence>
<proteinExistence type="predicted"/>
<feature type="non-terminal residue" evidence="1">
    <location>
        <position position="1"/>
    </location>
</feature>
<organism evidence="1 2">
    <name type="scientific">Kipferlia bialata</name>
    <dbReference type="NCBI Taxonomy" id="797122"/>
    <lineage>
        <taxon>Eukaryota</taxon>
        <taxon>Metamonada</taxon>
        <taxon>Carpediemonas-like organisms</taxon>
        <taxon>Kipferlia</taxon>
    </lineage>
</organism>